<feature type="coiled-coil region" evidence="5">
    <location>
        <begin position="5"/>
        <end position="165"/>
    </location>
</feature>
<evidence type="ECO:0000313" key="7">
    <source>
        <dbReference type="EMBL" id="MBN3290049.1"/>
    </source>
</evidence>
<evidence type="ECO:0000256" key="1">
    <source>
        <dbReference type="ARBA" id="ARBA00005805"/>
    </source>
</evidence>
<dbReference type="EMBL" id="JAAWVN010006256">
    <property type="protein sequence ID" value="MBN3290049.1"/>
    <property type="molecule type" value="Genomic_DNA"/>
</dbReference>
<evidence type="ECO:0000256" key="5">
    <source>
        <dbReference type="SAM" id="Coils"/>
    </source>
</evidence>
<feature type="non-terminal residue" evidence="7">
    <location>
        <position position="1"/>
    </location>
</feature>
<keyword evidence="3 5" id="KW-0175">Coiled coil</keyword>
<comment type="similarity">
    <text evidence="1">Belongs to the CCDC39 family.</text>
</comment>
<feature type="coiled-coil region" evidence="5">
    <location>
        <begin position="191"/>
        <end position="372"/>
    </location>
</feature>
<evidence type="ECO:0000256" key="4">
    <source>
        <dbReference type="ARBA" id="ARBA00045182"/>
    </source>
</evidence>
<feature type="non-terminal residue" evidence="7">
    <location>
        <position position="919"/>
    </location>
</feature>
<keyword evidence="8" id="KW-1185">Reference proteome</keyword>
<feature type="compositionally biased region" description="Low complexity" evidence="6">
    <location>
        <begin position="847"/>
        <end position="872"/>
    </location>
</feature>
<proteinExistence type="inferred from homology"/>
<organism evidence="7 8">
    <name type="scientific">Polypterus senegalus</name>
    <name type="common">Senegal bichir</name>
    <dbReference type="NCBI Taxonomy" id="55291"/>
    <lineage>
        <taxon>Eukaryota</taxon>
        <taxon>Metazoa</taxon>
        <taxon>Chordata</taxon>
        <taxon>Craniata</taxon>
        <taxon>Vertebrata</taxon>
        <taxon>Euteleostomi</taxon>
        <taxon>Actinopterygii</taxon>
        <taxon>Polypteriformes</taxon>
        <taxon>Polypteridae</taxon>
        <taxon>Polypterus</taxon>
    </lineage>
</organism>
<feature type="region of interest" description="Disordered" evidence="6">
    <location>
        <begin position="841"/>
        <end position="919"/>
    </location>
</feature>
<gene>
    <name evidence="7" type="primary">Ccdc39</name>
    <name evidence="7" type="ORF">GTO92_0014918</name>
</gene>
<sequence>LHLQLKKKQTENAHLENKISEFEDRISAMSEHLKNVRQELNHTQAVCRAREKEVESEMHFKALAEREMGRLRQEIQRLENELIAMREKRNMQENNIFKANQKLEKLKNQLNWDQQALEAWLEESARKDEDAMTIIKYAKQDEGKIRELTLQIEKMTSDANQKRKHLDNELTETITAQIELDKTAEDFRRAHTERENLIQQWESTIEQMRKRDQQMDQCSLWLAEVKQEIRQKEVVINEKLQFLENEVQNNKEYEKKISTAERQAAKLRLDYKDQERNRSQLQKSLKGTVDRTATDLETMRAQVTNLKKDIVDKNKHLETAKENNSALLHKLKTVNESTLSAEERSIRMEEALKEMEQSIKDIENQFKHLKELQFKRAQELQSQRIKEKNILSEIAGGRAALQNLNSRLNKLDRDSIQQQQLIYSQDFKIQQLERKLGRLKGDVNTEERQAIEAKVTELTNALEEKKATSNLLTTQLKKLQDDVRFVKKELEKTGSEKNDLDTKNQELNLFIEISGKELKKIKQNKQDSMVDINIVKLQIKRLRDLLYSKADHVLSLEKRKLKLQNAMKERAEDIKVHQEMLQTQLRLVDQERQGLSSELHDRLSKIDKLRKRYEIIMVSMAPPEGEEDKSQAFYVIKAAQEKEELQREGDELDGKIRKAEKEIRALENTLHVINSRNSTYRKSFNKVTETSEEYEEKLKLEEQKRAVEEKYKYKKRQIRELQEDTKAMTTTLESLISDERTQLEGNKEMESKILSLTKELDSQKEKLERVTKQCAKLAREIQSAKHSGTEIPAEQDIRLRELRDFNKSINKLLVEAMADHSDLSSILQIYFQQAQLPLPTTISTPGSRQSSRLSSSRSSISSGSGSISLRSSPRMAAAKSPMKTVNLGLGLSVSSPPLTTTTPRESRPGSAASSNSSLK</sequence>
<feature type="compositionally biased region" description="Low complexity" evidence="6">
    <location>
        <begin position="887"/>
        <end position="919"/>
    </location>
</feature>
<feature type="coiled-coil region" evidence="5">
    <location>
        <begin position="635"/>
        <end position="787"/>
    </location>
</feature>
<dbReference type="Pfam" id="PF24161">
    <property type="entry name" value="CCDC39"/>
    <property type="match status" value="1"/>
</dbReference>
<name>A0ABS2YTI5_POLSE</name>
<evidence type="ECO:0000256" key="2">
    <source>
        <dbReference type="ARBA" id="ARBA00016725"/>
    </source>
</evidence>
<feature type="coiled-coil region" evidence="5">
    <location>
        <begin position="401"/>
        <end position="496"/>
    </location>
</feature>
<accession>A0ABS2YTI5</accession>
<dbReference type="PANTHER" id="PTHR18962">
    <property type="entry name" value="COILED-COIL DOMAIN-CONTAINING PROTEIN 39"/>
    <property type="match status" value="1"/>
</dbReference>
<dbReference type="Proteomes" id="UP001166052">
    <property type="component" value="Unassembled WGS sequence"/>
</dbReference>
<dbReference type="InterPro" id="IPR033290">
    <property type="entry name" value="CCDC39"/>
</dbReference>
<evidence type="ECO:0000256" key="6">
    <source>
        <dbReference type="SAM" id="MobiDB-lite"/>
    </source>
</evidence>
<evidence type="ECO:0000256" key="3">
    <source>
        <dbReference type="ARBA" id="ARBA00023054"/>
    </source>
</evidence>
<dbReference type="PANTHER" id="PTHR18962:SF0">
    <property type="entry name" value="COILED-COIL DOMAIN-CONTAINING PROTEIN 39"/>
    <property type="match status" value="1"/>
</dbReference>
<protein>
    <recommendedName>
        <fullName evidence="2">Coiled-coil domain-containing protein 39</fullName>
    </recommendedName>
</protein>
<reference evidence="7" key="1">
    <citation type="journal article" date="2021" name="Cell">
        <title>Tracing the genetic footprints of vertebrate landing in non-teleost ray-finned fishes.</title>
        <authorList>
            <person name="Bi X."/>
            <person name="Wang K."/>
            <person name="Yang L."/>
            <person name="Pan H."/>
            <person name="Jiang H."/>
            <person name="Wei Q."/>
            <person name="Fang M."/>
            <person name="Yu H."/>
            <person name="Zhu C."/>
            <person name="Cai Y."/>
            <person name="He Y."/>
            <person name="Gan X."/>
            <person name="Zeng H."/>
            <person name="Yu D."/>
            <person name="Zhu Y."/>
            <person name="Jiang H."/>
            <person name="Qiu Q."/>
            <person name="Yang H."/>
            <person name="Zhang Y.E."/>
            <person name="Wang W."/>
            <person name="Zhu M."/>
            <person name="He S."/>
            <person name="Zhang G."/>
        </authorList>
    </citation>
    <scope>NUCLEOTIDE SEQUENCE</scope>
    <source>
        <strain evidence="7">Bchr_001</strain>
    </source>
</reference>
<comment type="caution">
    <text evidence="7">The sequence shown here is derived from an EMBL/GenBank/DDBJ whole genome shotgun (WGS) entry which is preliminary data.</text>
</comment>
<comment type="function">
    <text evidence="4">Required for assembly of dynein regulatory complex (DRC) and inner dynein arm (IDA) complexes, which are responsible for ciliary beat regulation, thereby playing a central role in motility in cilia and flagella. Probably acts together with CCDC40 to form a molecular ruler that determines the 96 nanometer (nm) repeat length and arrangements of components in cilia and flagella. Not required for outer dynein arm complexes assembly.</text>
</comment>
<evidence type="ECO:0000313" key="8">
    <source>
        <dbReference type="Proteomes" id="UP001166052"/>
    </source>
</evidence>